<dbReference type="GO" id="GO:0005506">
    <property type="term" value="F:iron ion binding"/>
    <property type="evidence" value="ECO:0007669"/>
    <property type="project" value="InterPro"/>
</dbReference>
<dbReference type="PRINTS" id="PR00359">
    <property type="entry name" value="BP450"/>
</dbReference>
<dbReference type="PANTHER" id="PTHR46696:SF1">
    <property type="entry name" value="CYTOCHROME P450 YJIB-RELATED"/>
    <property type="match status" value="1"/>
</dbReference>
<dbReference type="RefSeq" id="WP_160382451.1">
    <property type="nucleotide sequence ID" value="NZ_WNXQ01000004.1"/>
</dbReference>
<dbReference type="InterPro" id="IPR001128">
    <property type="entry name" value="Cyt_P450"/>
</dbReference>
<dbReference type="PANTHER" id="PTHR46696">
    <property type="entry name" value="P450, PUTATIVE (EUROFUNG)-RELATED"/>
    <property type="match status" value="1"/>
</dbReference>
<dbReference type="GO" id="GO:0016705">
    <property type="term" value="F:oxidoreductase activity, acting on paired donors, with incorporation or reduction of molecular oxygen"/>
    <property type="evidence" value="ECO:0007669"/>
    <property type="project" value="InterPro"/>
</dbReference>
<dbReference type="SUPFAM" id="SSF48264">
    <property type="entry name" value="Cytochrome P450"/>
    <property type="match status" value="1"/>
</dbReference>
<dbReference type="Proteomes" id="UP000443843">
    <property type="component" value="Unassembled WGS sequence"/>
</dbReference>
<dbReference type="AlphaFoldDB" id="A0A844W540"/>
<accession>A0A844W540</accession>
<sequence length="400" mass="43766">MTSGSTMTAPPALDIDPFTPGNLCAPEAVQEAIRETAPVVYLTRYEMYAVGRYDLVQTALSDYARFTSTGGIGMSDIRKPGAWRTPSPIAEIDPPEHRNVRKTLQKVLSPIIIRQWREDFTRVAEAQADAIIASGSVEAMKDIVEPFILKVFPDALGIDMPREAFPLIGEMNFNQIGPYNDLTRKSVEAAGPHLENYEQYFSRESMVKGGFGEKIYAAEDDGGFPEGTAGVQVRSFLRAGTDTTIAGIGHTLYRLAQNPEQWAKLKENPAKAKAAFDEAIRLDSPSQLIHRTTVADIEVEGLALKGDVKVGCFIGAANLDPRRFPDPTAYDIDRGSTGVHLALGAGSHICIGQNIARLEAEILLQALVSRLSRIELDGEATYRPINTLRTLDRLPLRLVA</sequence>
<dbReference type="GO" id="GO:0020037">
    <property type="term" value="F:heme binding"/>
    <property type="evidence" value="ECO:0007669"/>
    <property type="project" value="InterPro"/>
</dbReference>
<dbReference type="InterPro" id="IPR002397">
    <property type="entry name" value="Cyt_P450_B"/>
</dbReference>
<dbReference type="PRINTS" id="PR00385">
    <property type="entry name" value="P450"/>
</dbReference>
<reference evidence="2 3" key="1">
    <citation type="submission" date="2019-11" db="EMBL/GenBank/DDBJ databases">
        <title>Pseudooceanicola pacifica sp. nov., isolated from deep-sea sediment of the Pacific Ocean.</title>
        <authorList>
            <person name="Lyu L."/>
        </authorList>
    </citation>
    <scope>NUCLEOTIDE SEQUENCE [LARGE SCALE GENOMIC DNA]</scope>
    <source>
        <strain evidence="2 3">216_PA32_1</strain>
    </source>
</reference>
<evidence type="ECO:0000313" key="2">
    <source>
        <dbReference type="EMBL" id="MWB78185.1"/>
    </source>
</evidence>
<organism evidence="2 3">
    <name type="scientific">Pseudooceanicola pacificus</name>
    <dbReference type="NCBI Taxonomy" id="2676438"/>
    <lineage>
        <taxon>Bacteria</taxon>
        <taxon>Pseudomonadati</taxon>
        <taxon>Pseudomonadota</taxon>
        <taxon>Alphaproteobacteria</taxon>
        <taxon>Rhodobacterales</taxon>
        <taxon>Paracoccaceae</taxon>
        <taxon>Pseudooceanicola</taxon>
    </lineage>
</organism>
<dbReference type="GO" id="GO:0004497">
    <property type="term" value="F:monooxygenase activity"/>
    <property type="evidence" value="ECO:0007669"/>
    <property type="project" value="InterPro"/>
</dbReference>
<protein>
    <submittedName>
        <fullName evidence="2">Cytochrome P450</fullName>
    </submittedName>
</protein>
<name>A0A844W540_9RHOB</name>
<evidence type="ECO:0000313" key="3">
    <source>
        <dbReference type="Proteomes" id="UP000443843"/>
    </source>
</evidence>
<evidence type="ECO:0000256" key="1">
    <source>
        <dbReference type="ARBA" id="ARBA00010617"/>
    </source>
</evidence>
<keyword evidence="3" id="KW-1185">Reference proteome</keyword>
<proteinExistence type="inferred from homology"/>
<comment type="similarity">
    <text evidence="1">Belongs to the cytochrome P450 family.</text>
</comment>
<dbReference type="EMBL" id="WNXQ01000004">
    <property type="protein sequence ID" value="MWB78185.1"/>
    <property type="molecule type" value="Genomic_DNA"/>
</dbReference>
<dbReference type="InterPro" id="IPR036396">
    <property type="entry name" value="Cyt_P450_sf"/>
</dbReference>
<dbReference type="Gene3D" id="1.10.630.10">
    <property type="entry name" value="Cytochrome P450"/>
    <property type="match status" value="1"/>
</dbReference>
<dbReference type="Pfam" id="PF00067">
    <property type="entry name" value="p450"/>
    <property type="match status" value="1"/>
</dbReference>
<comment type="caution">
    <text evidence="2">The sequence shown here is derived from an EMBL/GenBank/DDBJ whole genome shotgun (WGS) entry which is preliminary data.</text>
</comment>
<gene>
    <name evidence="2" type="ORF">GLS40_09130</name>
</gene>